<dbReference type="PANTHER" id="PTHR38480">
    <property type="entry name" value="SLR0254 PROTEIN"/>
    <property type="match status" value="1"/>
</dbReference>
<dbReference type="GO" id="GO:0016020">
    <property type="term" value="C:membrane"/>
    <property type="evidence" value="ECO:0007669"/>
    <property type="project" value="UniProtKB-SubCell"/>
</dbReference>
<feature type="transmembrane region" description="Helical" evidence="5">
    <location>
        <begin position="28"/>
        <end position="52"/>
    </location>
</feature>
<dbReference type="Pfam" id="PF06271">
    <property type="entry name" value="RDD"/>
    <property type="match status" value="1"/>
</dbReference>
<evidence type="ECO:0000256" key="3">
    <source>
        <dbReference type="ARBA" id="ARBA00022989"/>
    </source>
</evidence>
<dbReference type="EMBL" id="JAPDOD010000047">
    <property type="protein sequence ID" value="MDA0165496.1"/>
    <property type="molecule type" value="Genomic_DNA"/>
</dbReference>
<evidence type="ECO:0000313" key="8">
    <source>
        <dbReference type="Proteomes" id="UP001149140"/>
    </source>
</evidence>
<dbReference type="PANTHER" id="PTHR38480:SF1">
    <property type="entry name" value="SLR0254 PROTEIN"/>
    <property type="match status" value="1"/>
</dbReference>
<comment type="subcellular location">
    <subcellularLocation>
        <location evidence="1">Membrane</location>
        <topology evidence="1">Multi-pass membrane protein</topology>
    </subcellularLocation>
</comment>
<feature type="transmembrane region" description="Helical" evidence="5">
    <location>
        <begin position="58"/>
        <end position="80"/>
    </location>
</feature>
<evidence type="ECO:0000256" key="5">
    <source>
        <dbReference type="SAM" id="Phobius"/>
    </source>
</evidence>
<evidence type="ECO:0000256" key="1">
    <source>
        <dbReference type="ARBA" id="ARBA00004141"/>
    </source>
</evidence>
<dbReference type="AlphaFoldDB" id="A0A9X3S6V0"/>
<feature type="transmembrane region" description="Helical" evidence="5">
    <location>
        <begin position="116"/>
        <end position="133"/>
    </location>
</feature>
<keyword evidence="2 5" id="KW-0812">Transmembrane</keyword>
<evidence type="ECO:0000256" key="4">
    <source>
        <dbReference type="ARBA" id="ARBA00023136"/>
    </source>
</evidence>
<evidence type="ECO:0000313" key="7">
    <source>
        <dbReference type="EMBL" id="MDA0165496.1"/>
    </source>
</evidence>
<protein>
    <submittedName>
        <fullName evidence="7">RDD family protein</fullName>
    </submittedName>
</protein>
<accession>A0A9X3S6V0</accession>
<sequence>MEYEDRRTISTPEGVQLALPLAGIGSRFMALLIDYLICGAAFLVAILAALAFGGETAATIVAVTAVLVTNVVYFVLFEVFGGGRTLGKRATGLRVVTDGGGQVGLRASLIRNILRLLELALFFYAPAIVSVLATKNNQRLGDLAAGTLVVRDTKLETVVTAAQSPPVSSERYASWDVTGVGEEEAGAVRSFLERRAQLRPGARRALAEQLAGRLRPRVAGAQHGLGDEAFLEHLAAAKARGNMRERGENGQ</sequence>
<dbReference type="Proteomes" id="UP001149140">
    <property type="component" value="Unassembled WGS sequence"/>
</dbReference>
<proteinExistence type="predicted"/>
<name>A0A9X3S6V0_9ACTN</name>
<dbReference type="RefSeq" id="WP_270044753.1">
    <property type="nucleotide sequence ID" value="NZ_JAPDOD010000047.1"/>
</dbReference>
<keyword evidence="8" id="KW-1185">Reference proteome</keyword>
<organism evidence="7 8">
    <name type="scientific">Solirubrobacter ginsenosidimutans</name>
    <dbReference type="NCBI Taxonomy" id="490573"/>
    <lineage>
        <taxon>Bacteria</taxon>
        <taxon>Bacillati</taxon>
        <taxon>Actinomycetota</taxon>
        <taxon>Thermoleophilia</taxon>
        <taxon>Solirubrobacterales</taxon>
        <taxon>Solirubrobacteraceae</taxon>
        <taxon>Solirubrobacter</taxon>
    </lineage>
</organism>
<keyword evidence="4 5" id="KW-0472">Membrane</keyword>
<comment type="caution">
    <text evidence="7">The sequence shown here is derived from an EMBL/GenBank/DDBJ whole genome shotgun (WGS) entry which is preliminary data.</text>
</comment>
<feature type="domain" description="RDD" evidence="6">
    <location>
        <begin position="21"/>
        <end position="146"/>
    </location>
</feature>
<evidence type="ECO:0000259" key="6">
    <source>
        <dbReference type="Pfam" id="PF06271"/>
    </source>
</evidence>
<keyword evidence="3 5" id="KW-1133">Transmembrane helix</keyword>
<gene>
    <name evidence="7" type="ORF">OM076_34825</name>
</gene>
<reference evidence="7" key="1">
    <citation type="submission" date="2022-10" db="EMBL/GenBank/DDBJ databases">
        <title>The WGS of Solirubrobacter ginsenosidimutans DSM 21036.</title>
        <authorList>
            <person name="Jiang Z."/>
        </authorList>
    </citation>
    <scope>NUCLEOTIDE SEQUENCE</scope>
    <source>
        <strain evidence="7">DSM 21036</strain>
    </source>
</reference>
<dbReference type="InterPro" id="IPR010432">
    <property type="entry name" value="RDD"/>
</dbReference>
<evidence type="ECO:0000256" key="2">
    <source>
        <dbReference type="ARBA" id="ARBA00022692"/>
    </source>
</evidence>